<dbReference type="InterPro" id="IPR018108">
    <property type="entry name" value="MCP_transmembrane"/>
</dbReference>
<dbReference type="EMBL" id="OZ019895">
    <property type="protein sequence ID" value="CAK9218761.1"/>
    <property type="molecule type" value="Genomic_DNA"/>
</dbReference>
<evidence type="ECO:0000256" key="2">
    <source>
        <dbReference type="ARBA" id="ARBA00022448"/>
    </source>
</evidence>
<keyword evidence="5 6" id="KW-0472">Membrane</keyword>
<evidence type="ECO:0000256" key="3">
    <source>
        <dbReference type="ARBA" id="ARBA00022692"/>
    </source>
</evidence>
<protein>
    <recommendedName>
        <fullName evidence="10">Mitochondrial carrier protein</fullName>
    </recommendedName>
</protein>
<evidence type="ECO:0000256" key="4">
    <source>
        <dbReference type="ARBA" id="ARBA00022737"/>
    </source>
</evidence>
<keyword evidence="4" id="KW-0677">Repeat</keyword>
<evidence type="ECO:0000256" key="6">
    <source>
        <dbReference type="PROSITE-ProRule" id="PRU00282"/>
    </source>
</evidence>
<gene>
    <name evidence="8" type="ORF">CSSPTR1EN2_LOCUS14146</name>
</gene>
<evidence type="ECO:0000313" key="9">
    <source>
        <dbReference type="Proteomes" id="UP001497512"/>
    </source>
</evidence>
<dbReference type="Gene3D" id="1.50.40.10">
    <property type="entry name" value="Mitochondrial carrier domain"/>
    <property type="match status" value="1"/>
</dbReference>
<comment type="subcellular location">
    <subcellularLocation>
        <location evidence="1">Membrane</location>
        <topology evidence="1">Multi-pass membrane protein</topology>
    </subcellularLocation>
</comment>
<comment type="similarity">
    <text evidence="7">Belongs to the mitochondrial carrier (TC 2.A.29) family.</text>
</comment>
<evidence type="ECO:0000313" key="8">
    <source>
        <dbReference type="EMBL" id="CAK9218761.1"/>
    </source>
</evidence>
<dbReference type="InterPro" id="IPR002067">
    <property type="entry name" value="MCP"/>
</dbReference>
<proteinExistence type="inferred from homology"/>
<organism evidence="8 9">
    <name type="scientific">Sphagnum troendelagicum</name>
    <dbReference type="NCBI Taxonomy" id="128251"/>
    <lineage>
        <taxon>Eukaryota</taxon>
        <taxon>Viridiplantae</taxon>
        <taxon>Streptophyta</taxon>
        <taxon>Embryophyta</taxon>
        <taxon>Bryophyta</taxon>
        <taxon>Sphagnophytina</taxon>
        <taxon>Sphagnopsida</taxon>
        <taxon>Sphagnales</taxon>
        <taxon>Sphagnaceae</taxon>
        <taxon>Sphagnum</taxon>
    </lineage>
</organism>
<evidence type="ECO:0000256" key="5">
    <source>
        <dbReference type="ARBA" id="ARBA00023136"/>
    </source>
</evidence>
<reference evidence="8" key="1">
    <citation type="submission" date="2024-02" db="EMBL/GenBank/DDBJ databases">
        <authorList>
            <consortium name="ELIXIR-Norway"/>
            <consortium name="Elixir Norway"/>
        </authorList>
    </citation>
    <scope>NUCLEOTIDE SEQUENCE</scope>
</reference>
<accession>A0ABP0UCF8</accession>
<keyword evidence="3 6" id="KW-0812">Transmembrane</keyword>
<dbReference type="Proteomes" id="UP001497512">
    <property type="component" value="Chromosome 3"/>
</dbReference>
<dbReference type="PANTHER" id="PTHR24089">
    <property type="entry name" value="SOLUTE CARRIER FAMILY 25"/>
    <property type="match status" value="1"/>
</dbReference>
<dbReference type="PRINTS" id="PR00926">
    <property type="entry name" value="MITOCARRIER"/>
</dbReference>
<dbReference type="SUPFAM" id="SSF103506">
    <property type="entry name" value="Mitochondrial carrier"/>
    <property type="match status" value="1"/>
</dbReference>
<evidence type="ECO:0008006" key="10">
    <source>
        <dbReference type="Google" id="ProtNLM"/>
    </source>
</evidence>
<keyword evidence="9" id="KW-1185">Reference proteome</keyword>
<feature type="repeat" description="Solcar" evidence="6">
    <location>
        <begin position="65"/>
        <end position="149"/>
    </location>
</feature>
<name>A0ABP0UCF8_9BRYO</name>
<dbReference type="Pfam" id="PF00153">
    <property type="entry name" value="Mito_carr"/>
    <property type="match status" value="3"/>
</dbReference>
<feature type="repeat" description="Solcar" evidence="6">
    <location>
        <begin position="159"/>
        <end position="263"/>
    </location>
</feature>
<dbReference type="PROSITE" id="PS50920">
    <property type="entry name" value="SOLCAR"/>
    <property type="match status" value="2"/>
</dbReference>
<sequence>MVGSHGHSLPEIFHWIITNEGWRGLFRGNAINVIHVTPSKAIELFAYDFVKAYLSPKDGTPGKLAFLPVSPIAGSCAGISSTVCMYPLELLKTRLTIQPNEYRGILHALWRIISEEGVLELYRGLAPSVIGVIPYASVNYFVYDSLRSLYKRCSKTDRVGNIQTLLIGLLAGTIASTSTFPLEVARKHMQVRIHYAKTLGFDSFVQVGALKGRVVYKGTLDALRGIAKERGFKGLYRGLGPSCLKLVPTTGLSFMCYEALKHTLLEEELV</sequence>
<evidence type="ECO:0000256" key="1">
    <source>
        <dbReference type="ARBA" id="ARBA00004141"/>
    </source>
</evidence>
<keyword evidence="2 7" id="KW-0813">Transport</keyword>
<dbReference type="InterPro" id="IPR023395">
    <property type="entry name" value="MCP_dom_sf"/>
</dbReference>
<evidence type="ECO:0000256" key="7">
    <source>
        <dbReference type="RuleBase" id="RU000488"/>
    </source>
</evidence>